<keyword evidence="3" id="KW-1185">Reference proteome</keyword>
<dbReference type="AlphaFoldDB" id="A0A815VEN1"/>
<accession>A0A815VEN1</accession>
<comment type="caution">
    <text evidence="1">The sequence shown here is derived from an EMBL/GenBank/DDBJ whole genome shotgun (WGS) entry which is preliminary data.</text>
</comment>
<feature type="non-terminal residue" evidence="1">
    <location>
        <position position="1"/>
    </location>
</feature>
<organism evidence="1 3">
    <name type="scientific">Didymodactylos carnosus</name>
    <dbReference type="NCBI Taxonomy" id="1234261"/>
    <lineage>
        <taxon>Eukaryota</taxon>
        <taxon>Metazoa</taxon>
        <taxon>Spiralia</taxon>
        <taxon>Gnathifera</taxon>
        <taxon>Rotifera</taxon>
        <taxon>Eurotatoria</taxon>
        <taxon>Bdelloidea</taxon>
        <taxon>Philodinida</taxon>
        <taxon>Philodinidae</taxon>
        <taxon>Didymodactylos</taxon>
    </lineage>
</organism>
<dbReference type="OrthoDB" id="10060892at2759"/>
<name>A0A815VEN1_9BILA</name>
<dbReference type="EMBL" id="CAJNOQ010024657">
    <property type="protein sequence ID" value="CAF1529547.1"/>
    <property type="molecule type" value="Genomic_DNA"/>
</dbReference>
<dbReference type="InterPro" id="IPR013783">
    <property type="entry name" value="Ig-like_fold"/>
</dbReference>
<evidence type="ECO:0000313" key="2">
    <source>
        <dbReference type="EMBL" id="CAF4388700.1"/>
    </source>
</evidence>
<evidence type="ECO:0000313" key="1">
    <source>
        <dbReference type="EMBL" id="CAF1529547.1"/>
    </source>
</evidence>
<protein>
    <submittedName>
        <fullName evidence="1">Uncharacterized protein</fullName>
    </submittedName>
</protein>
<gene>
    <name evidence="1" type="ORF">GPM918_LOCUS37969</name>
    <name evidence="2" type="ORF">SRO942_LOCUS38757</name>
</gene>
<proteinExistence type="predicted"/>
<reference evidence="1" key="1">
    <citation type="submission" date="2021-02" db="EMBL/GenBank/DDBJ databases">
        <authorList>
            <person name="Nowell W R."/>
        </authorList>
    </citation>
    <scope>NUCLEOTIDE SEQUENCE</scope>
</reference>
<dbReference type="EMBL" id="CAJOBC010090230">
    <property type="protein sequence ID" value="CAF4388700.1"/>
    <property type="molecule type" value="Genomic_DNA"/>
</dbReference>
<dbReference type="Gene3D" id="2.60.40.10">
    <property type="entry name" value="Immunoglobulins"/>
    <property type="match status" value="1"/>
</dbReference>
<sequence length="131" mass="15090">MCINNPKDMIKFYELSKSQLVFTVVQQHSDNPSKFDALLTTSVYSQTMTEEKAQQKDQNVVCPVYKYAPKMGSCLGKDDILLFLPTKIDKKSIKIHFENSCWSAQVQDFDIKDKMISFKSPPYTFENFSVP</sequence>
<evidence type="ECO:0000313" key="3">
    <source>
        <dbReference type="Proteomes" id="UP000663829"/>
    </source>
</evidence>
<dbReference type="Proteomes" id="UP000663829">
    <property type="component" value="Unassembled WGS sequence"/>
</dbReference>
<dbReference type="Proteomes" id="UP000681722">
    <property type="component" value="Unassembled WGS sequence"/>
</dbReference>